<dbReference type="OrthoDB" id="408373at2759"/>
<dbReference type="InterPro" id="IPR052897">
    <property type="entry name" value="Sec-Metab_Biosynth_Hydrolase"/>
</dbReference>
<feature type="domain" description="AB hydrolase-1" evidence="1">
    <location>
        <begin position="22"/>
        <end position="276"/>
    </location>
</feature>
<protein>
    <submittedName>
        <fullName evidence="2">Alpha/beta-hydrolase</fullName>
    </submittedName>
</protein>
<dbReference type="Gene3D" id="3.40.50.1820">
    <property type="entry name" value="alpha/beta hydrolase"/>
    <property type="match status" value="1"/>
</dbReference>
<dbReference type="PANTHER" id="PTHR37017:SF11">
    <property type="entry name" value="ESTERASE_LIPASE_THIOESTERASE DOMAIN-CONTAINING PROTEIN"/>
    <property type="match status" value="1"/>
</dbReference>
<dbReference type="InterPro" id="IPR000073">
    <property type="entry name" value="AB_hydrolase_1"/>
</dbReference>
<evidence type="ECO:0000313" key="2">
    <source>
        <dbReference type="EMBL" id="KAF2259986.1"/>
    </source>
</evidence>
<dbReference type="SUPFAM" id="SSF53474">
    <property type="entry name" value="alpha/beta-Hydrolases"/>
    <property type="match status" value="1"/>
</dbReference>
<dbReference type="Pfam" id="PF12697">
    <property type="entry name" value="Abhydrolase_6"/>
    <property type="match status" value="1"/>
</dbReference>
<evidence type="ECO:0000313" key="3">
    <source>
        <dbReference type="Proteomes" id="UP000800093"/>
    </source>
</evidence>
<dbReference type="EMBL" id="ML986692">
    <property type="protein sequence ID" value="KAF2259986.1"/>
    <property type="molecule type" value="Genomic_DNA"/>
</dbReference>
<accession>A0A9P4K108</accession>
<gene>
    <name evidence="2" type="ORF">CC78DRAFT_43120</name>
</gene>
<reference evidence="3" key="1">
    <citation type="journal article" date="2020" name="Stud. Mycol.">
        <title>101 Dothideomycetes genomes: A test case for predicting lifestyles and emergence of pathogens.</title>
        <authorList>
            <person name="Haridas S."/>
            <person name="Albert R."/>
            <person name="Binder M."/>
            <person name="Bloem J."/>
            <person name="LaButti K."/>
            <person name="Salamov A."/>
            <person name="Andreopoulos B."/>
            <person name="Baker S."/>
            <person name="Barry K."/>
            <person name="Bills G."/>
            <person name="Bluhm B."/>
            <person name="Cannon C."/>
            <person name="Castanera R."/>
            <person name="Culley D."/>
            <person name="Daum C."/>
            <person name="Ezra D."/>
            <person name="Gonzalez J."/>
            <person name="Henrissat B."/>
            <person name="Kuo A."/>
            <person name="Liang C."/>
            <person name="Lipzen A."/>
            <person name="Lutzoni F."/>
            <person name="Magnuson J."/>
            <person name="Mondo S."/>
            <person name="Nolan M."/>
            <person name="Ohm R."/>
            <person name="Pangilinan J."/>
            <person name="Park H.-J."/>
            <person name="Ramirez L."/>
            <person name="Alfaro M."/>
            <person name="Sun H."/>
            <person name="Tritt A."/>
            <person name="Yoshinaga Y."/>
            <person name="Zwiers L.-H."/>
            <person name="Turgeon B."/>
            <person name="Goodwin S."/>
            <person name="Spatafora J."/>
            <person name="Crous P."/>
            <person name="Grigoriev I."/>
        </authorList>
    </citation>
    <scope>NUCLEOTIDE SEQUENCE [LARGE SCALE GENOMIC DNA]</scope>
    <source>
        <strain evidence="3">CBS 304.66</strain>
    </source>
</reference>
<evidence type="ECO:0000259" key="1">
    <source>
        <dbReference type="Pfam" id="PF12697"/>
    </source>
</evidence>
<keyword evidence="3" id="KW-1185">Reference proteome</keyword>
<comment type="caution">
    <text evidence="2">The sequence shown here is derived from an EMBL/GenBank/DDBJ whole genome shotgun (WGS) entry which is preliminary data.</text>
</comment>
<dbReference type="PANTHER" id="PTHR37017">
    <property type="entry name" value="AB HYDROLASE-1 DOMAIN-CONTAINING PROTEIN-RELATED"/>
    <property type="match status" value="1"/>
</dbReference>
<sequence length="288" mass="32194">MASFLSFFTKDDVSKTHGCATIILVPGAFHPASIYHEVSEQLRELHYSRVFLVDLPSVGAVVGRKQDIEAIRSILGKELLAGHNVLLVGHSYGATVIGEAVKDYKSDSSAVSTLLSRFTASIASAIARTPRRGRILGLVFLAGWIPPISEVTNPETKVDIRITAPPFFRFTRDKAYWDRDLEKYPPEQMFYNDVAEREAHDLVKRLEFSSFSALAENATYIPYTGDFTVTYVVCERDKTLLPAWSNSFIYQPEAEFIVKRLDAGHSPMVSMPKEVTEILRRAVGEAMN</sequence>
<dbReference type="Proteomes" id="UP000800093">
    <property type="component" value="Unassembled WGS sequence"/>
</dbReference>
<dbReference type="AlphaFoldDB" id="A0A9P4K108"/>
<proteinExistence type="predicted"/>
<name>A0A9P4K108_9PLEO</name>
<organism evidence="2 3">
    <name type="scientific">Lojkania enalia</name>
    <dbReference type="NCBI Taxonomy" id="147567"/>
    <lineage>
        <taxon>Eukaryota</taxon>
        <taxon>Fungi</taxon>
        <taxon>Dikarya</taxon>
        <taxon>Ascomycota</taxon>
        <taxon>Pezizomycotina</taxon>
        <taxon>Dothideomycetes</taxon>
        <taxon>Pleosporomycetidae</taxon>
        <taxon>Pleosporales</taxon>
        <taxon>Pleosporales incertae sedis</taxon>
        <taxon>Lojkania</taxon>
    </lineage>
</organism>
<dbReference type="InterPro" id="IPR029058">
    <property type="entry name" value="AB_hydrolase_fold"/>
</dbReference>